<dbReference type="GO" id="GO:0005829">
    <property type="term" value="C:cytosol"/>
    <property type="evidence" value="ECO:0007669"/>
    <property type="project" value="TreeGrafter"/>
</dbReference>
<keyword evidence="4 5" id="KW-0067">ATP-binding</keyword>
<gene>
    <name evidence="5 6 8" type="primary">purK</name>
    <name evidence="8" type="ORF">skT53_21430</name>
</gene>
<dbReference type="GO" id="GO:0005524">
    <property type="term" value="F:ATP binding"/>
    <property type="evidence" value="ECO:0007669"/>
    <property type="project" value="UniProtKB-UniRule"/>
</dbReference>
<evidence type="ECO:0000259" key="7">
    <source>
        <dbReference type="PROSITE" id="PS50975"/>
    </source>
</evidence>
<feature type="binding site" evidence="5">
    <location>
        <position position="212"/>
    </location>
    <ligand>
        <name>ATP</name>
        <dbReference type="ChEBI" id="CHEBI:30616"/>
    </ligand>
</feature>
<evidence type="ECO:0000313" key="8">
    <source>
        <dbReference type="EMBL" id="BCJ87158.1"/>
    </source>
</evidence>
<reference evidence="8 9" key="1">
    <citation type="submission" date="2020-08" db="EMBL/GenBank/DDBJ databases">
        <title>Complete Genome Sequence of Effusibacillus dendaii Strain skT53, Isolated from Farmland soil.</title>
        <authorList>
            <person name="Konishi T."/>
            <person name="Kawasaki H."/>
        </authorList>
    </citation>
    <scope>NUCLEOTIDE SEQUENCE [LARGE SCALE GENOMIC DNA]</scope>
    <source>
        <strain evidence="9">skT53</strain>
    </source>
</reference>
<keyword evidence="3 5" id="KW-0658">Purine biosynthesis</keyword>
<accession>A0A7I8DAE6</accession>
<dbReference type="EC" id="6.3.4.18" evidence="5 6"/>
<dbReference type="FunFam" id="3.30.470.20:FF:000029">
    <property type="entry name" value="N5-carboxyaminoimidazole ribonucleotide synthase"/>
    <property type="match status" value="1"/>
</dbReference>
<feature type="binding site" evidence="5">
    <location>
        <begin position="288"/>
        <end position="289"/>
    </location>
    <ligand>
        <name>ATP</name>
        <dbReference type="ChEBI" id="CHEBI:30616"/>
    </ligand>
</feature>
<dbReference type="Proteomes" id="UP000593802">
    <property type="component" value="Chromosome"/>
</dbReference>
<dbReference type="Pfam" id="PF02222">
    <property type="entry name" value="ATP-grasp"/>
    <property type="match status" value="1"/>
</dbReference>
<comment type="subunit">
    <text evidence="5 6">Homodimer.</text>
</comment>
<evidence type="ECO:0000313" key="9">
    <source>
        <dbReference type="Proteomes" id="UP000593802"/>
    </source>
</evidence>
<dbReference type="Pfam" id="PF17769">
    <property type="entry name" value="PurK_C"/>
    <property type="match status" value="1"/>
</dbReference>
<evidence type="ECO:0000256" key="4">
    <source>
        <dbReference type="ARBA" id="ARBA00022840"/>
    </source>
</evidence>
<dbReference type="PANTHER" id="PTHR11609">
    <property type="entry name" value="PURINE BIOSYNTHESIS PROTEIN 6/7, PUR6/7"/>
    <property type="match status" value="1"/>
</dbReference>
<dbReference type="HAMAP" id="MF_01928">
    <property type="entry name" value="PurK"/>
    <property type="match status" value="1"/>
</dbReference>
<evidence type="ECO:0000256" key="3">
    <source>
        <dbReference type="ARBA" id="ARBA00022755"/>
    </source>
</evidence>
<dbReference type="Pfam" id="PF22660">
    <property type="entry name" value="RS_preATP-grasp-like"/>
    <property type="match status" value="1"/>
</dbReference>
<sequence>MSGRRILPGATIGILGGGQLGRMMALRAREMGYRIAAMDANADSPCGQVADLEFVAPLDDLPTARKMASVSEVLTYEFENVSDEMVRILEQESNLPQGGQVLYITRHRIREKMALASIGVPVAPWKPIRSFHDLQKAVAELGLPCVLKTTSGGYDGKGQFVIRNKEEIEPAWEELGAAWSETGTELPTGSEPEFTEQAAPLVLEGWVPFEKELSVIAARNADGEVKTFPTAENIHRENILHLSIVPARIPSEADRMAQQLAAKIADELDVIGLIAVEMFWRDGRLLVNELAPRPHNSGHYTMDACVTSQFEQHVRAICNLPLGDTRLLSSVVMVNILGEHLQPVLDRVHRLTGGAKIHLYGKSEVQPKRKMGHLNVLADRVEDALQQIRDWGIWQV</sequence>
<dbReference type="InterPro" id="IPR011761">
    <property type="entry name" value="ATP-grasp"/>
</dbReference>
<name>A0A7I8DAE6_9BACL</name>
<dbReference type="EMBL" id="AP023366">
    <property type="protein sequence ID" value="BCJ87158.1"/>
    <property type="molecule type" value="Genomic_DNA"/>
</dbReference>
<dbReference type="Gene3D" id="3.40.50.20">
    <property type="match status" value="1"/>
</dbReference>
<dbReference type="NCBIfam" id="TIGR01161">
    <property type="entry name" value="purK"/>
    <property type="match status" value="1"/>
</dbReference>
<dbReference type="InterPro" id="IPR003135">
    <property type="entry name" value="ATP-grasp_carboxylate-amine"/>
</dbReference>
<keyword evidence="1 5" id="KW-0436">Ligase</keyword>
<keyword evidence="2 5" id="KW-0547">Nucleotide-binding</keyword>
<comment type="similarity">
    <text evidence="5 6">Belongs to the PurK/PurT family.</text>
</comment>
<comment type="function">
    <text evidence="5">Catalyzes the ATP-dependent conversion of 5-aminoimidazole ribonucleotide (AIR) and HCO(3)(-) to N5-carboxyaminoimidazole ribonucleotide (N5-CAIR).</text>
</comment>
<proteinExistence type="inferred from homology"/>
<dbReference type="GO" id="GO:0034028">
    <property type="term" value="F:5-(carboxyamino)imidazole ribonucleotide synthase activity"/>
    <property type="evidence" value="ECO:0007669"/>
    <property type="project" value="UniProtKB-UniRule"/>
</dbReference>
<dbReference type="FunFam" id="3.30.1490.20:FF:000015">
    <property type="entry name" value="N5-carboxyaminoimidazole ribonucleotide synthase"/>
    <property type="match status" value="1"/>
</dbReference>
<dbReference type="InterPro" id="IPR013815">
    <property type="entry name" value="ATP_grasp_subdomain_1"/>
</dbReference>
<comment type="pathway">
    <text evidence="5 6">Purine metabolism; IMP biosynthesis via de novo pathway; 5-amino-1-(5-phospho-D-ribosyl)imidazole-4-carboxylate from 5-amino-1-(5-phospho-D-ribosyl)imidazole (N5-CAIR route): step 1/2.</text>
</comment>
<dbReference type="SUPFAM" id="SSF51246">
    <property type="entry name" value="Rudiment single hybrid motif"/>
    <property type="match status" value="1"/>
</dbReference>
<dbReference type="PROSITE" id="PS50975">
    <property type="entry name" value="ATP_GRASP"/>
    <property type="match status" value="1"/>
</dbReference>
<keyword evidence="9" id="KW-1185">Reference proteome</keyword>
<comment type="function">
    <text evidence="6">Catalyzes the ATP-dependent conversion of 5-aminoimidazole ribonucleotide (AIR) and HCO(3)- to N5-carboxyaminoimidazole ribonucleotide (N5-CAIR).</text>
</comment>
<feature type="binding site" evidence="5">
    <location>
        <position position="148"/>
    </location>
    <ligand>
        <name>ATP</name>
        <dbReference type="ChEBI" id="CHEBI:30616"/>
    </ligand>
</feature>
<dbReference type="NCBIfam" id="NF004675">
    <property type="entry name" value="PRK06019.1-1"/>
    <property type="match status" value="1"/>
</dbReference>
<evidence type="ECO:0000256" key="6">
    <source>
        <dbReference type="RuleBase" id="RU361200"/>
    </source>
</evidence>
<dbReference type="InterPro" id="IPR040686">
    <property type="entry name" value="PurK_C"/>
</dbReference>
<evidence type="ECO:0000256" key="5">
    <source>
        <dbReference type="HAMAP-Rule" id="MF_01928"/>
    </source>
</evidence>
<feature type="domain" description="ATP-grasp" evidence="7">
    <location>
        <begin position="112"/>
        <end position="318"/>
    </location>
</feature>
<dbReference type="GO" id="GO:0006189">
    <property type="term" value="P:'de novo' IMP biosynthetic process"/>
    <property type="evidence" value="ECO:0007669"/>
    <property type="project" value="UniProtKB-UniRule"/>
</dbReference>
<dbReference type="GO" id="GO:0046872">
    <property type="term" value="F:metal ion binding"/>
    <property type="evidence" value="ECO:0007669"/>
    <property type="project" value="InterPro"/>
</dbReference>
<dbReference type="Gene3D" id="3.30.1490.20">
    <property type="entry name" value="ATP-grasp fold, A domain"/>
    <property type="match status" value="1"/>
</dbReference>
<dbReference type="PANTHER" id="PTHR11609:SF5">
    <property type="entry name" value="PHOSPHORIBOSYLAMINOIMIDAZOLE CARBOXYLASE"/>
    <property type="match status" value="1"/>
</dbReference>
<dbReference type="RefSeq" id="WP_200756861.1">
    <property type="nucleotide sequence ID" value="NZ_AP023366.1"/>
</dbReference>
<dbReference type="InterPro" id="IPR005875">
    <property type="entry name" value="PurK"/>
</dbReference>
<feature type="binding site" evidence="5">
    <location>
        <begin position="204"/>
        <end position="207"/>
    </location>
    <ligand>
        <name>ATP</name>
        <dbReference type="ChEBI" id="CHEBI:30616"/>
    </ligand>
</feature>
<dbReference type="UniPathway" id="UPA00074">
    <property type="reaction ID" value="UER00942"/>
</dbReference>
<dbReference type="Gene3D" id="3.30.470.20">
    <property type="entry name" value="ATP-grasp fold, B domain"/>
    <property type="match status" value="1"/>
</dbReference>
<dbReference type="NCBIfam" id="NF004679">
    <property type="entry name" value="PRK06019.1-5"/>
    <property type="match status" value="1"/>
</dbReference>
<dbReference type="InterPro" id="IPR016185">
    <property type="entry name" value="PreATP-grasp_dom_sf"/>
</dbReference>
<dbReference type="SUPFAM" id="SSF52440">
    <property type="entry name" value="PreATP-grasp domain"/>
    <property type="match status" value="1"/>
</dbReference>
<feature type="binding site" evidence="5">
    <location>
        <begin position="153"/>
        <end position="159"/>
    </location>
    <ligand>
        <name>ATP</name>
        <dbReference type="ChEBI" id="CHEBI:30616"/>
    </ligand>
</feature>
<feature type="binding site" evidence="5">
    <location>
        <position position="108"/>
    </location>
    <ligand>
        <name>ATP</name>
        <dbReference type="ChEBI" id="CHEBI:30616"/>
    </ligand>
</feature>
<comment type="catalytic activity">
    <reaction evidence="5 6">
        <text>5-amino-1-(5-phospho-beta-D-ribosyl)imidazole + hydrogencarbonate + ATP = 5-carboxyamino-1-(5-phospho-D-ribosyl)imidazole + ADP + phosphate + 2 H(+)</text>
        <dbReference type="Rhea" id="RHEA:19317"/>
        <dbReference type="ChEBI" id="CHEBI:15378"/>
        <dbReference type="ChEBI" id="CHEBI:17544"/>
        <dbReference type="ChEBI" id="CHEBI:30616"/>
        <dbReference type="ChEBI" id="CHEBI:43474"/>
        <dbReference type="ChEBI" id="CHEBI:58730"/>
        <dbReference type="ChEBI" id="CHEBI:137981"/>
        <dbReference type="ChEBI" id="CHEBI:456216"/>
        <dbReference type="EC" id="6.3.4.18"/>
    </reaction>
</comment>
<evidence type="ECO:0000256" key="1">
    <source>
        <dbReference type="ARBA" id="ARBA00022598"/>
    </source>
</evidence>
<dbReference type="GO" id="GO:0004638">
    <property type="term" value="F:phosphoribosylaminoimidazole carboxylase activity"/>
    <property type="evidence" value="ECO:0007669"/>
    <property type="project" value="InterPro"/>
</dbReference>
<protein>
    <recommendedName>
        <fullName evidence="5 6">N5-carboxyaminoimidazole ribonucleotide synthase</fullName>
        <shortName evidence="5 6">N5-CAIR synthase</shortName>
        <ecNumber evidence="5 6">6.3.4.18</ecNumber>
    </recommendedName>
    <alternativeName>
        <fullName evidence="5 6">5-(carboxyamino)imidazole ribonucleotide synthetase</fullName>
    </alternativeName>
</protein>
<evidence type="ECO:0000256" key="2">
    <source>
        <dbReference type="ARBA" id="ARBA00022741"/>
    </source>
</evidence>
<dbReference type="KEGG" id="eff:skT53_21430"/>
<feature type="binding site" evidence="5">
    <location>
        <position position="235"/>
    </location>
    <ligand>
        <name>ATP</name>
        <dbReference type="ChEBI" id="CHEBI:30616"/>
    </ligand>
</feature>
<dbReference type="AlphaFoldDB" id="A0A7I8DAE6"/>
<dbReference type="NCBIfam" id="NF004676">
    <property type="entry name" value="PRK06019.1-2"/>
    <property type="match status" value="1"/>
</dbReference>
<dbReference type="SUPFAM" id="SSF56059">
    <property type="entry name" value="Glutathione synthetase ATP-binding domain-like"/>
    <property type="match status" value="1"/>
</dbReference>
<dbReference type="InterPro" id="IPR011054">
    <property type="entry name" value="Rudment_hybrid_motif"/>
</dbReference>
<organism evidence="8 9">
    <name type="scientific">Effusibacillus dendaii</name>
    <dbReference type="NCBI Taxonomy" id="2743772"/>
    <lineage>
        <taxon>Bacteria</taxon>
        <taxon>Bacillati</taxon>
        <taxon>Bacillota</taxon>
        <taxon>Bacilli</taxon>
        <taxon>Bacillales</taxon>
        <taxon>Alicyclobacillaceae</taxon>
        <taxon>Effusibacillus</taxon>
    </lineage>
</organism>
<dbReference type="InterPro" id="IPR054350">
    <property type="entry name" value="PurT/PurK_preATP-grasp"/>
</dbReference>